<comment type="cofactor">
    <cofactor evidence="10">
        <name>Mg(2+)</name>
        <dbReference type="ChEBI" id="CHEBI:18420"/>
    </cofactor>
    <cofactor evidence="10">
        <name>Mn(2+)</name>
        <dbReference type="ChEBI" id="CHEBI:29035"/>
    </cofactor>
</comment>
<dbReference type="CDD" id="cd09634">
    <property type="entry name" value="Cas1_I-II-III"/>
    <property type="match status" value="1"/>
</dbReference>
<dbReference type="RefSeq" id="WP_178365326.1">
    <property type="nucleotide sequence ID" value="NZ_JACADJ010000005.1"/>
</dbReference>
<dbReference type="AlphaFoldDB" id="A0A850T6L3"/>
<dbReference type="InterPro" id="IPR042206">
    <property type="entry name" value="CRISPR-assoc_Cas1_C"/>
</dbReference>
<dbReference type="PANTHER" id="PTHR34353:SF2">
    <property type="entry name" value="CRISPR-ASSOCIATED ENDONUCLEASE CAS1 1"/>
    <property type="match status" value="1"/>
</dbReference>
<dbReference type="EC" id="3.1.-.-" evidence="10"/>
<evidence type="ECO:0000256" key="7">
    <source>
        <dbReference type="ARBA" id="ARBA00023125"/>
    </source>
</evidence>
<proteinExistence type="inferred from homology"/>
<comment type="subunit">
    <text evidence="9 10">Homodimer, forms a heterotetramer with a Cas2 homodimer.</text>
</comment>
<keyword evidence="2 10" id="KW-0479">Metal-binding</keyword>
<evidence type="ECO:0000256" key="2">
    <source>
        <dbReference type="ARBA" id="ARBA00022723"/>
    </source>
</evidence>
<dbReference type="NCBIfam" id="TIGR00287">
    <property type="entry name" value="cas1"/>
    <property type="match status" value="1"/>
</dbReference>
<dbReference type="GO" id="GO:0004519">
    <property type="term" value="F:endonuclease activity"/>
    <property type="evidence" value="ECO:0007669"/>
    <property type="project" value="UniProtKB-UniRule"/>
</dbReference>
<dbReference type="Gene3D" id="3.100.10.20">
    <property type="entry name" value="CRISPR-associated endonuclease Cas1, N-terminal domain"/>
    <property type="match status" value="1"/>
</dbReference>
<dbReference type="GO" id="GO:0016787">
    <property type="term" value="F:hydrolase activity"/>
    <property type="evidence" value="ECO:0007669"/>
    <property type="project" value="UniProtKB-KW"/>
</dbReference>
<dbReference type="GO" id="GO:0046872">
    <property type="term" value="F:metal ion binding"/>
    <property type="evidence" value="ECO:0007669"/>
    <property type="project" value="UniProtKB-UniRule"/>
</dbReference>
<dbReference type="HAMAP" id="MF_01470">
    <property type="entry name" value="Cas1"/>
    <property type="match status" value="1"/>
</dbReference>
<evidence type="ECO:0000256" key="1">
    <source>
        <dbReference type="ARBA" id="ARBA00022722"/>
    </source>
</evidence>
<evidence type="ECO:0000256" key="5">
    <source>
        <dbReference type="ARBA" id="ARBA00022842"/>
    </source>
</evidence>
<comment type="function">
    <text evidence="10">CRISPR (clustered regularly interspaced short palindromic repeat), is an adaptive immune system that provides protection against mobile genetic elements (viruses, transposable elements and conjugative plasmids). CRISPR clusters contain spacers, sequences complementary to antecedent mobile elements, and target invading nucleic acids. CRISPR clusters are transcribed and processed into CRISPR RNA (crRNA). Acts as a dsDNA endonuclease. Involved in the integration of spacer DNA into the CRISPR cassette.</text>
</comment>
<reference evidence="11 12" key="1">
    <citation type="submission" date="2020-06" db="EMBL/GenBank/DDBJ databases">
        <title>High-quality draft genome of sulfate reducer Desulfobacter latus type strain AcrS2 isolated from marine sediment.</title>
        <authorList>
            <person name="Hoppe M."/>
            <person name="Larsen C.K."/>
            <person name="Marshall I.P.G."/>
            <person name="Schramm A."/>
            <person name="Marietou A.G."/>
        </authorList>
    </citation>
    <scope>NUCLEOTIDE SEQUENCE [LARGE SCALE GENOMIC DNA]</scope>
    <source>
        <strain evidence="11 12">AcRS2</strain>
    </source>
</reference>
<comment type="caution">
    <text evidence="11">The sequence shown here is derived from an EMBL/GenBank/DDBJ whole genome shotgun (WGS) entry which is preliminary data.</text>
</comment>
<comment type="similarity">
    <text evidence="10">Belongs to the CRISPR-associated endonuclease Cas1 family.</text>
</comment>
<keyword evidence="8 10" id="KW-0464">Manganese</keyword>
<dbReference type="GO" id="GO:0051607">
    <property type="term" value="P:defense response to virus"/>
    <property type="evidence" value="ECO:0007669"/>
    <property type="project" value="UniProtKB-UniRule"/>
</dbReference>
<dbReference type="InterPro" id="IPR042211">
    <property type="entry name" value="CRISPR-assoc_Cas1_N"/>
</dbReference>
<sequence>MDKLSVVLDRKNMDLTMDGKSLRIDIPGEKCQRIPLGMVGQVIVYGNPRVACNVWRKLAEYGIPSLLLPARGKGDGAWVTPGTSTSVNVRIAQFKAWADPGTRKKAAAWAVREKLNGVQEMARRLELTCPFVRSALEHLDKADSIDEIRGIEGNAAREWFGFMGGLLSPKWAFTERNRRPPKDPVNALLSLGYTLLFGEVHRGVMARGLDPGIGFLHSPYPGRHSLALDLMEPLRPGVDLFSLALTQNSLAPTDFTTGNTDGCRISKNARRMFYASWEEFKADWPIGGGGSSGEAGTDKDPPNLALTVRHLVNRFVRTWGIDDLDEPIIIDGVAK</sequence>
<dbReference type="GO" id="GO:0003677">
    <property type="term" value="F:DNA binding"/>
    <property type="evidence" value="ECO:0007669"/>
    <property type="project" value="UniProtKB-KW"/>
</dbReference>
<gene>
    <name evidence="10 11" type="primary">cas1</name>
    <name evidence="11" type="ORF">HXW94_02475</name>
</gene>
<dbReference type="Pfam" id="PF01867">
    <property type="entry name" value="Cas_Cas1"/>
    <property type="match status" value="1"/>
</dbReference>
<evidence type="ECO:0000256" key="3">
    <source>
        <dbReference type="ARBA" id="ARBA00022759"/>
    </source>
</evidence>
<evidence type="ECO:0000256" key="4">
    <source>
        <dbReference type="ARBA" id="ARBA00022801"/>
    </source>
</evidence>
<feature type="binding site" evidence="10">
    <location>
        <position position="152"/>
    </location>
    <ligand>
        <name>Mn(2+)</name>
        <dbReference type="ChEBI" id="CHEBI:29035"/>
    </ligand>
</feature>
<keyword evidence="4 10" id="KW-0378">Hydrolase</keyword>
<protein>
    <recommendedName>
        <fullName evidence="10">CRISPR-associated endonuclease Cas1</fullName>
        <ecNumber evidence="10">3.1.-.-</ecNumber>
    </recommendedName>
</protein>
<dbReference type="InterPro" id="IPR050646">
    <property type="entry name" value="Cas1"/>
</dbReference>
<evidence type="ECO:0000256" key="9">
    <source>
        <dbReference type="ARBA" id="ARBA00038592"/>
    </source>
</evidence>
<evidence type="ECO:0000256" key="8">
    <source>
        <dbReference type="ARBA" id="ARBA00023211"/>
    </source>
</evidence>
<dbReference type="InterPro" id="IPR002729">
    <property type="entry name" value="CRISPR-assoc_Cas1"/>
</dbReference>
<dbReference type="Proteomes" id="UP000553343">
    <property type="component" value="Unassembled WGS sequence"/>
</dbReference>
<feature type="binding site" evidence="10">
    <location>
        <position position="217"/>
    </location>
    <ligand>
        <name>Mn(2+)</name>
        <dbReference type="ChEBI" id="CHEBI:29035"/>
    </ligand>
</feature>
<keyword evidence="3 10" id="KW-0255">Endonuclease</keyword>
<keyword evidence="5 10" id="KW-0460">Magnesium</keyword>
<keyword evidence="1 10" id="KW-0540">Nuclease</keyword>
<dbReference type="GO" id="GO:0043571">
    <property type="term" value="P:maintenance of CRISPR repeat elements"/>
    <property type="evidence" value="ECO:0007669"/>
    <property type="project" value="UniProtKB-UniRule"/>
</dbReference>
<evidence type="ECO:0000256" key="10">
    <source>
        <dbReference type="HAMAP-Rule" id="MF_01470"/>
    </source>
</evidence>
<name>A0A850T6L3_9BACT</name>
<feature type="binding site" evidence="10">
    <location>
        <position position="232"/>
    </location>
    <ligand>
        <name>Mn(2+)</name>
        <dbReference type="ChEBI" id="CHEBI:29035"/>
    </ligand>
</feature>
<evidence type="ECO:0000313" key="11">
    <source>
        <dbReference type="EMBL" id="NWH03867.1"/>
    </source>
</evidence>
<keyword evidence="7 10" id="KW-0238">DNA-binding</keyword>
<evidence type="ECO:0000256" key="6">
    <source>
        <dbReference type="ARBA" id="ARBA00023118"/>
    </source>
</evidence>
<evidence type="ECO:0000313" key="12">
    <source>
        <dbReference type="Proteomes" id="UP000553343"/>
    </source>
</evidence>
<keyword evidence="6 10" id="KW-0051">Antiviral defense</keyword>
<dbReference type="PANTHER" id="PTHR34353">
    <property type="entry name" value="CRISPR-ASSOCIATED ENDONUCLEASE CAS1 1"/>
    <property type="match status" value="1"/>
</dbReference>
<accession>A0A850T6L3</accession>
<keyword evidence="12" id="KW-1185">Reference proteome</keyword>
<dbReference type="EMBL" id="JACADJ010000005">
    <property type="protein sequence ID" value="NWH03867.1"/>
    <property type="molecule type" value="Genomic_DNA"/>
</dbReference>
<organism evidence="11 12">
    <name type="scientific">Desulfobacter latus</name>
    <dbReference type="NCBI Taxonomy" id="2292"/>
    <lineage>
        <taxon>Bacteria</taxon>
        <taxon>Pseudomonadati</taxon>
        <taxon>Thermodesulfobacteriota</taxon>
        <taxon>Desulfobacteria</taxon>
        <taxon>Desulfobacterales</taxon>
        <taxon>Desulfobacteraceae</taxon>
        <taxon>Desulfobacter</taxon>
    </lineage>
</organism>
<dbReference type="Gene3D" id="1.20.120.920">
    <property type="entry name" value="CRISPR-associated endonuclease Cas1, C-terminal domain"/>
    <property type="match status" value="1"/>
</dbReference>